<dbReference type="InterPro" id="IPR002539">
    <property type="entry name" value="MaoC-like_dom"/>
</dbReference>
<evidence type="ECO:0000259" key="1">
    <source>
        <dbReference type="Pfam" id="PF01575"/>
    </source>
</evidence>
<dbReference type="Gene3D" id="3.10.129.10">
    <property type="entry name" value="Hotdog Thioesterase"/>
    <property type="match status" value="1"/>
</dbReference>
<dbReference type="STRING" id="927664.SAMN05421780_1174"/>
<dbReference type="RefSeq" id="WP_091516715.1">
    <property type="nucleotide sequence ID" value="NZ_FOLE01000017.1"/>
</dbReference>
<dbReference type="InterPro" id="IPR029069">
    <property type="entry name" value="HotDog_dom_sf"/>
</dbReference>
<dbReference type="InterPro" id="IPR050965">
    <property type="entry name" value="UPF0336/Enoyl-CoA_hydratase"/>
</dbReference>
<dbReference type="Proteomes" id="UP000199514">
    <property type="component" value="Unassembled WGS sequence"/>
</dbReference>
<gene>
    <name evidence="2" type="ORF">SAMN05421780_1174</name>
</gene>
<dbReference type="Pfam" id="PF01575">
    <property type="entry name" value="MaoC_dehydratas"/>
    <property type="match status" value="1"/>
</dbReference>
<dbReference type="AlphaFoldDB" id="A0A1I1NNP7"/>
<dbReference type="GO" id="GO:0006633">
    <property type="term" value="P:fatty acid biosynthetic process"/>
    <property type="evidence" value="ECO:0007669"/>
    <property type="project" value="TreeGrafter"/>
</dbReference>
<reference evidence="2 3" key="1">
    <citation type="submission" date="2016-10" db="EMBL/GenBank/DDBJ databases">
        <authorList>
            <person name="de Groot N.N."/>
        </authorList>
    </citation>
    <scope>NUCLEOTIDE SEQUENCE [LARGE SCALE GENOMIC DNA]</scope>
    <source>
        <strain evidence="2 3">DSM 6793</strain>
    </source>
</reference>
<feature type="domain" description="MaoC-like" evidence="1">
    <location>
        <begin position="9"/>
        <end position="103"/>
    </location>
</feature>
<protein>
    <submittedName>
        <fullName evidence="2">Acyl dehydratase</fullName>
    </submittedName>
</protein>
<sequence>MVTVGNVFKQTLRYSQEDVKSFATVTGDNNPIHLDEAYAANTVFKKPIMHGFLSGSIFSKIFGTQFPGEGTIYLKQSMEFKRPMFVDTDYEAVCTVLDTDPEKHTAIVQTQIFDLSTQKVVLDGQATIMHKEKI</sequence>
<dbReference type="PANTHER" id="PTHR43437">
    <property type="entry name" value="HYDROXYACYL-THIOESTER DEHYDRATASE TYPE 2, MITOCHONDRIAL-RELATED"/>
    <property type="match status" value="1"/>
</dbReference>
<evidence type="ECO:0000313" key="3">
    <source>
        <dbReference type="Proteomes" id="UP000199514"/>
    </source>
</evidence>
<dbReference type="CDD" id="cd03449">
    <property type="entry name" value="R_hydratase"/>
    <property type="match status" value="1"/>
</dbReference>
<dbReference type="OrthoDB" id="9801625at2"/>
<dbReference type="PANTHER" id="PTHR43437:SF3">
    <property type="entry name" value="HYDROXYACYL-THIOESTER DEHYDRATASE TYPE 2, MITOCHONDRIAL"/>
    <property type="match status" value="1"/>
</dbReference>
<dbReference type="GO" id="GO:0019171">
    <property type="term" value="F:(3R)-hydroxyacyl-[acyl-carrier-protein] dehydratase activity"/>
    <property type="evidence" value="ECO:0007669"/>
    <property type="project" value="TreeGrafter"/>
</dbReference>
<dbReference type="SUPFAM" id="SSF54637">
    <property type="entry name" value="Thioesterase/thiol ester dehydrase-isomerase"/>
    <property type="match status" value="1"/>
</dbReference>
<name>A0A1I1NNP7_9BACT</name>
<keyword evidence="3" id="KW-1185">Reference proteome</keyword>
<evidence type="ECO:0000313" key="2">
    <source>
        <dbReference type="EMBL" id="SFC98912.1"/>
    </source>
</evidence>
<organism evidence="2 3">
    <name type="scientific">Flexibacter flexilis DSM 6793</name>
    <dbReference type="NCBI Taxonomy" id="927664"/>
    <lineage>
        <taxon>Bacteria</taxon>
        <taxon>Pseudomonadati</taxon>
        <taxon>Bacteroidota</taxon>
        <taxon>Cytophagia</taxon>
        <taxon>Cytophagales</taxon>
        <taxon>Flexibacteraceae</taxon>
        <taxon>Flexibacter</taxon>
    </lineage>
</organism>
<proteinExistence type="predicted"/>
<accession>A0A1I1NNP7</accession>
<dbReference type="EMBL" id="FOLE01000017">
    <property type="protein sequence ID" value="SFC98912.1"/>
    <property type="molecule type" value="Genomic_DNA"/>
</dbReference>